<evidence type="ECO:0000259" key="1">
    <source>
        <dbReference type="PROSITE" id="PS51186"/>
    </source>
</evidence>
<evidence type="ECO:0000313" key="2">
    <source>
        <dbReference type="EMBL" id="OXB00662.1"/>
    </source>
</evidence>
<organism evidence="2 5">
    <name type="scientific">Flavobacterium pectinovorum</name>
    <dbReference type="NCBI Taxonomy" id="29533"/>
    <lineage>
        <taxon>Bacteria</taxon>
        <taxon>Pseudomonadati</taxon>
        <taxon>Bacteroidota</taxon>
        <taxon>Flavobacteriia</taxon>
        <taxon>Flavobacteriales</taxon>
        <taxon>Flavobacteriaceae</taxon>
        <taxon>Flavobacterium</taxon>
    </lineage>
</organism>
<gene>
    <name evidence="2" type="ORF">B0A72_19745</name>
    <name evidence="3" type="ORF">SAMN05444387_2448</name>
</gene>
<comment type="caution">
    <text evidence="2">The sequence shown here is derived from an EMBL/GenBank/DDBJ whole genome shotgun (WGS) entry which is preliminary data.</text>
</comment>
<sequence length="181" mass="21099">MHLNSISNRICIRNLKDSDLNDFFSYRSNPEITKYQGFDIMTIGQCKDFIDSQKDMQFGKAGEWVQYAIEDIETNRLIGDCAIKLDDYDVRIAQIGITISHEFQQKGYAKETMKTILDFLFSIEDFHRVVEIVDAENKASIKLLESLGFKKEGHFVENIFFKGKWGSEFQYAMLKSEYNNK</sequence>
<dbReference type="InterPro" id="IPR000182">
    <property type="entry name" value="GNAT_dom"/>
</dbReference>
<keyword evidence="4" id="KW-1185">Reference proteome</keyword>
<dbReference type="SUPFAM" id="SSF55729">
    <property type="entry name" value="Acyl-CoA N-acyltransferases (Nat)"/>
    <property type="match status" value="1"/>
</dbReference>
<dbReference type="Pfam" id="PF13302">
    <property type="entry name" value="Acetyltransf_3"/>
    <property type="match status" value="1"/>
</dbReference>
<dbReference type="GO" id="GO:0016747">
    <property type="term" value="F:acyltransferase activity, transferring groups other than amino-acyl groups"/>
    <property type="evidence" value="ECO:0007669"/>
    <property type="project" value="InterPro"/>
</dbReference>
<dbReference type="Proteomes" id="UP000184216">
    <property type="component" value="Unassembled WGS sequence"/>
</dbReference>
<dbReference type="RefSeq" id="WP_073395222.1">
    <property type="nucleotide sequence ID" value="NZ_FRBX01000003.1"/>
</dbReference>
<dbReference type="Gene3D" id="3.40.630.30">
    <property type="match status" value="1"/>
</dbReference>
<dbReference type="InterPro" id="IPR016181">
    <property type="entry name" value="Acyl_CoA_acyltransferase"/>
</dbReference>
<name>A0AB36NYA8_9FLAO</name>
<dbReference type="AlphaFoldDB" id="A0AB36NYA8"/>
<feature type="domain" description="N-acetyltransferase" evidence="1">
    <location>
        <begin position="10"/>
        <end position="178"/>
    </location>
</feature>
<evidence type="ECO:0000313" key="3">
    <source>
        <dbReference type="EMBL" id="SHM41972.1"/>
    </source>
</evidence>
<dbReference type="EMBL" id="MUHB01000022">
    <property type="protein sequence ID" value="OXB00662.1"/>
    <property type="molecule type" value="Genomic_DNA"/>
</dbReference>
<dbReference type="PROSITE" id="PS51186">
    <property type="entry name" value="GNAT"/>
    <property type="match status" value="1"/>
</dbReference>
<reference evidence="2 5" key="1">
    <citation type="submission" date="2016-11" db="EMBL/GenBank/DDBJ databases">
        <title>Whole genomes of Flavobacteriaceae.</title>
        <authorList>
            <person name="Stine C."/>
            <person name="Li C."/>
            <person name="Tadesse D."/>
        </authorList>
    </citation>
    <scope>NUCLEOTIDE SEQUENCE [LARGE SCALE GENOMIC DNA]</scope>
    <source>
        <strain evidence="2 5">ATCC 19366</strain>
    </source>
</reference>
<dbReference type="Proteomes" id="UP000198431">
    <property type="component" value="Unassembled WGS sequence"/>
</dbReference>
<dbReference type="EMBL" id="FRBX01000003">
    <property type="protein sequence ID" value="SHM41972.1"/>
    <property type="molecule type" value="Genomic_DNA"/>
</dbReference>
<accession>A0AB36NYA8</accession>
<protein>
    <submittedName>
        <fullName evidence="2">GNAT family N-acetyltransferase</fullName>
    </submittedName>
    <submittedName>
        <fullName evidence="3">Protein N-acetyltransferase, RimJ/RimL family</fullName>
    </submittedName>
</protein>
<reference evidence="3 4" key="2">
    <citation type="submission" date="2016-11" db="EMBL/GenBank/DDBJ databases">
        <authorList>
            <person name="Varghese N."/>
            <person name="Submissions S."/>
        </authorList>
    </citation>
    <scope>NUCLEOTIDE SEQUENCE [LARGE SCALE GENOMIC DNA]</scope>
    <source>
        <strain evidence="3 4">DSM 6368</strain>
    </source>
</reference>
<evidence type="ECO:0000313" key="5">
    <source>
        <dbReference type="Proteomes" id="UP000198431"/>
    </source>
</evidence>
<dbReference type="PANTHER" id="PTHR43792:SF1">
    <property type="entry name" value="N-ACETYLTRANSFERASE DOMAIN-CONTAINING PROTEIN"/>
    <property type="match status" value="1"/>
</dbReference>
<evidence type="ECO:0000313" key="4">
    <source>
        <dbReference type="Proteomes" id="UP000184216"/>
    </source>
</evidence>
<proteinExistence type="predicted"/>
<dbReference type="PANTHER" id="PTHR43792">
    <property type="entry name" value="GNAT FAMILY, PUTATIVE (AFU_ORTHOLOGUE AFUA_3G00765)-RELATED-RELATED"/>
    <property type="match status" value="1"/>
</dbReference>
<dbReference type="InterPro" id="IPR051531">
    <property type="entry name" value="N-acetyltransferase"/>
</dbReference>